<evidence type="ECO:0000313" key="3">
    <source>
        <dbReference type="EMBL" id="KXV00026.1"/>
    </source>
</evidence>
<sequence>MRGEKFTWSGNLSPDGVDELLYWAKSRNASDITIQSNECVWAQFGGKLFRITERPLTNGEIEAFVRTAYGENGPGLVRSGRDLDPSYDTRMKGGIERYRLNITGGRIPGGTGFQLTFRALPKTPPSIVEIPHIEQDIIDNLRPEQGLILVTGPTGSGKSTLLYAGMRHLMEDPERYEKVLDYSKPIEYTMDGLNFPNSFIFQTEPGRHLKNPDCATEAGQWQYSVRNSLRRKPEIILVGESRDRATFEGCLEATQTGHLTFSTMHTMGVPETIRRALKFFSPEERRGAAIDMLDALTMVVTQRLIPRCDGKGKVAIREYLVFDGTVYEELVDLDPDFWPSRIRAMMSAPIEERKVKAQSLKEAAGKLLERGIIDQKTFNGVAARQRNEAVRVGQATRAA</sequence>
<dbReference type="PANTHER" id="PTHR30486:SF6">
    <property type="entry name" value="TYPE IV PILUS RETRACTATION ATPASE PILT"/>
    <property type="match status" value="1"/>
</dbReference>
<dbReference type="Gene3D" id="3.40.50.300">
    <property type="entry name" value="P-loop containing nucleotide triphosphate hydrolases"/>
    <property type="match status" value="1"/>
</dbReference>
<protein>
    <recommendedName>
        <fullName evidence="2">Bacterial type II secretion system protein E domain-containing protein</fullName>
    </recommendedName>
</protein>
<dbReference type="InterPro" id="IPR027417">
    <property type="entry name" value="P-loop_NTPase"/>
</dbReference>
<dbReference type="PATRIC" id="fig|442.7.peg.3300"/>
<dbReference type="PANTHER" id="PTHR30486">
    <property type="entry name" value="TWITCHING MOTILITY PROTEIN PILT"/>
    <property type="match status" value="1"/>
</dbReference>
<dbReference type="SUPFAM" id="SSF52540">
    <property type="entry name" value="P-loop containing nucleoside triphosphate hydrolases"/>
    <property type="match status" value="1"/>
</dbReference>
<comment type="caution">
    <text evidence="3">The sequence shown here is derived from an EMBL/GenBank/DDBJ whole genome shotgun (WGS) entry which is preliminary data.</text>
</comment>
<organism evidence="3 4">
    <name type="scientific">Gluconobacter potus</name>
    <dbReference type="NCBI Taxonomy" id="2724927"/>
    <lineage>
        <taxon>Bacteria</taxon>
        <taxon>Pseudomonadati</taxon>
        <taxon>Pseudomonadota</taxon>
        <taxon>Alphaproteobacteria</taxon>
        <taxon>Acetobacterales</taxon>
        <taxon>Acetobacteraceae</taxon>
        <taxon>Gluconobacter</taxon>
    </lineage>
</organism>
<dbReference type="Pfam" id="PF00437">
    <property type="entry name" value="T2SSE"/>
    <property type="match status" value="1"/>
</dbReference>
<dbReference type="GO" id="GO:0016887">
    <property type="term" value="F:ATP hydrolysis activity"/>
    <property type="evidence" value="ECO:0007669"/>
    <property type="project" value="InterPro"/>
</dbReference>
<dbReference type="InterPro" id="IPR001482">
    <property type="entry name" value="T2SS/T4SS_dom"/>
</dbReference>
<proteinExistence type="inferred from homology"/>
<gene>
    <name evidence="3" type="ORF">AD929_12390</name>
</gene>
<reference evidence="3 4" key="1">
    <citation type="submission" date="2015-06" db="EMBL/GenBank/DDBJ databases">
        <title>Improved classification and identification of acetic acid bacteria using matrix-assisted laser desorption/ionization time-of-flight mass spectrometry; Gluconobacter nephelii and Gluconobacter uchimurae are later heterotypic synonyms of Gluconobacter japonicus and Gluconobacter oxydans, respectively.</title>
        <authorList>
            <person name="Li L."/>
            <person name="Cleenwerck I."/>
            <person name="De Vuyst L."/>
            <person name="Vandamme P."/>
        </authorList>
    </citation>
    <scope>NUCLEOTIDE SEQUENCE [LARGE SCALE GENOMIC DNA]</scope>
    <source>
        <strain evidence="3 4">LMG 1764</strain>
    </source>
</reference>
<accession>A0A149QRS6</accession>
<dbReference type="Gene3D" id="3.30.450.90">
    <property type="match status" value="1"/>
</dbReference>
<dbReference type="Proteomes" id="UP000075573">
    <property type="component" value="Unassembled WGS sequence"/>
</dbReference>
<feature type="domain" description="Bacterial type II secretion system protein E" evidence="2">
    <location>
        <begin position="133"/>
        <end position="313"/>
    </location>
</feature>
<dbReference type="AlphaFoldDB" id="A0A149QRS6"/>
<evidence type="ECO:0000313" key="4">
    <source>
        <dbReference type="Proteomes" id="UP000075573"/>
    </source>
</evidence>
<dbReference type="InterPro" id="IPR050921">
    <property type="entry name" value="T4SS_GSP_E_ATPase"/>
</dbReference>
<evidence type="ECO:0000259" key="2">
    <source>
        <dbReference type="Pfam" id="PF00437"/>
    </source>
</evidence>
<comment type="similarity">
    <text evidence="1">Belongs to the GSP E family.</text>
</comment>
<evidence type="ECO:0000256" key="1">
    <source>
        <dbReference type="ARBA" id="ARBA00006611"/>
    </source>
</evidence>
<dbReference type="EMBL" id="LHZB01000118">
    <property type="protein sequence ID" value="KXV00026.1"/>
    <property type="molecule type" value="Genomic_DNA"/>
</dbReference>
<name>A0A149QRS6_9PROT</name>